<sequence length="99" mass="10073">MTGSRSGGRVIVPTAAVAVVGSAMAVVINLATEWKTEPWAWVAVALLTAVAAGVGLWLSRAQTRPQPGLPESGGDVSRSAIGTFEGSTVITGDGNQVQR</sequence>
<name>A0ABU4TLT7_9PSEU</name>
<keyword evidence="1" id="KW-0472">Membrane</keyword>
<evidence type="ECO:0000256" key="1">
    <source>
        <dbReference type="SAM" id="Phobius"/>
    </source>
</evidence>
<dbReference type="Proteomes" id="UP001271792">
    <property type="component" value="Unassembled WGS sequence"/>
</dbReference>
<evidence type="ECO:0000313" key="2">
    <source>
        <dbReference type="EMBL" id="MDX8049251.1"/>
    </source>
</evidence>
<reference evidence="2 3" key="1">
    <citation type="submission" date="2023-11" db="EMBL/GenBank/DDBJ databases">
        <title>Lentzea sokolovensis, sp. nov., Lentzea kristufkii, sp. nov., and Lentzea miocenensis, sp. nov., rare actinobacteria from Sokolov Coal Basin, Miocene lacustrine sediment, Czech Republic.</title>
        <authorList>
            <person name="Lara A."/>
            <person name="Kotroba L."/>
            <person name="Nouioui I."/>
            <person name="Neumann-Schaal M."/>
            <person name="Mast Y."/>
            <person name="Chronakova A."/>
        </authorList>
    </citation>
    <scope>NUCLEOTIDE SEQUENCE [LARGE SCALE GENOMIC DNA]</scope>
    <source>
        <strain evidence="2 3">BCCO 10_0798</strain>
    </source>
</reference>
<keyword evidence="3" id="KW-1185">Reference proteome</keyword>
<keyword evidence="1" id="KW-1133">Transmembrane helix</keyword>
<evidence type="ECO:0000313" key="3">
    <source>
        <dbReference type="Proteomes" id="UP001271792"/>
    </source>
</evidence>
<proteinExistence type="predicted"/>
<dbReference type="RefSeq" id="WP_319983316.1">
    <property type="nucleotide sequence ID" value="NZ_JAXAVV010000003.1"/>
</dbReference>
<protein>
    <submittedName>
        <fullName evidence="2">Uncharacterized protein</fullName>
    </submittedName>
</protein>
<feature type="transmembrane region" description="Helical" evidence="1">
    <location>
        <begin position="12"/>
        <end position="32"/>
    </location>
</feature>
<comment type="caution">
    <text evidence="2">The sequence shown here is derived from an EMBL/GenBank/DDBJ whole genome shotgun (WGS) entry which is preliminary data.</text>
</comment>
<dbReference type="EMBL" id="JAXAVV010000003">
    <property type="protein sequence ID" value="MDX8049251.1"/>
    <property type="molecule type" value="Genomic_DNA"/>
</dbReference>
<keyword evidence="1" id="KW-0812">Transmembrane</keyword>
<feature type="transmembrane region" description="Helical" evidence="1">
    <location>
        <begin position="38"/>
        <end position="58"/>
    </location>
</feature>
<gene>
    <name evidence="2" type="ORF">SK571_07660</name>
</gene>
<organism evidence="2 3">
    <name type="scientific">Lentzea kristufekii</name>
    <dbReference type="NCBI Taxonomy" id="3095430"/>
    <lineage>
        <taxon>Bacteria</taxon>
        <taxon>Bacillati</taxon>
        <taxon>Actinomycetota</taxon>
        <taxon>Actinomycetes</taxon>
        <taxon>Pseudonocardiales</taxon>
        <taxon>Pseudonocardiaceae</taxon>
        <taxon>Lentzea</taxon>
    </lineage>
</organism>
<accession>A0ABU4TLT7</accession>